<name>A0A3N4IAK4_ASCIM</name>
<reference evidence="2 3" key="1">
    <citation type="journal article" date="2018" name="Nat. Ecol. Evol.">
        <title>Pezizomycetes genomes reveal the molecular basis of ectomycorrhizal truffle lifestyle.</title>
        <authorList>
            <person name="Murat C."/>
            <person name="Payen T."/>
            <person name="Noel B."/>
            <person name="Kuo A."/>
            <person name="Morin E."/>
            <person name="Chen J."/>
            <person name="Kohler A."/>
            <person name="Krizsan K."/>
            <person name="Balestrini R."/>
            <person name="Da Silva C."/>
            <person name="Montanini B."/>
            <person name="Hainaut M."/>
            <person name="Levati E."/>
            <person name="Barry K.W."/>
            <person name="Belfiori B."/>
            <person name="Cichocki N."/>
            <person name="Clum A."/>
            <person name="Dockter R.B."/>
            <person name="Fauchery L."/>
            <person name="Guy J."/>
            <person name="Iotti M."/>
            <person name="Le Tacon F."/>
            <person name="Lindquist E.A."/>
            <person name="Lipzen A."/>
            <person name="Malagnac F."/>
            <person name="Mello A."/>
            <person name="Molinier V."/>
            <person name="Miyauchi S."/>
            <person name="Poulain J."/>
            <person name="Riccioni C."/>
            <person name="Rubini A."/>
            <person name="Sitrit Y."/>
            <person name="Splivallo R."/>
            <person name="Traeger S."/>
            <person name="Wang M."/>
            <person name="Zifcakova L."/>
            <person name="Wipf D."/>
            <person name="Zambonelli A."/>
            <person name="Paolocci F."/>
            <person name="Nowrousian M."/>
            <person name="Ottonello S."/>
            <person name="Baldrian P."/>
            <person name="Spatafora J.W."/>
            <person name="Henrissat B."/>
            <person name="Nagy L.G."/>
            <person name="Aury J.M."/>
            <person name="Wincker P."/>
            <person name="Grigoriev I.V."/>
            <person name="Bonfante P."/>
            <person name="Martin F.M."/>
        </authorList>
    </citation>
    <scope>NUCLEOTIDE SEQUENCE [LARGE SCALE GENOMIC DNA]</scope>
    <source>
        <strain evidence="2 3">RN42</strain>
    </source>
</reference>
<keyword evidence="3" id="KW-1185">Reference proteome</keyword>
<feature type="region of interest" description="Disordered" evidence="1">
    <location>
        <begin position="72"/>
        <end position="122"/>
    </location>
</feature>
<proteinExistence type="predicted"/>
<dbReference type="EMBL" id="ML119671">
    <property type="protein sequence ID" value="RPA82486.1"/>
    <property type="molecule type" value="Genomic_DNA"/>
</dbReference>
<dbReference type="Proteomes" id="UP000275078">
    <property type="component" value="Unassembled WGS sequence"/>
</dbReference>
<feature type="compositionally biased region" description="Polar residues" evidence="1">
    <location>
        <begin position="107"/>
        <end position="116"/>
    </location>
</feature>
<dbReference type="AlphaFoldDB" id="A0A3N4IAK4"/>
<protein>
    <submittedName>
        <fullName evidence="2">Uncharacterized protein</fullName>
    </submittedName>
</protein>
<evidence type="ECO:0000313" key="3">
    <source>
        <dbReference type="Proteomes" id="UP000275078"/>
    </source>
</evidence>
<sequence length="122" mass="13380">MSILYYRRQLLSSAFASTGELSDLDLADRMPPPTCRLRRLSRSVELCSALRQNKTNTTLAIAMVQKRTLDDSGLSTRTTAKRQRQVIAISSSPTPEAEPIPAPVANVASSGSTARNSRLVRY</sequence>
<accession>A0A3N4IAK4</accession>
<evidence type="ECO:0000313" key="2">
    <source>
        <dbReference type="EMBL" id="RPA82486.1"/>
    </source>
</evidence>
<organism evidence="2 3">
    <name type="scientific">Ascobolus immersus RN42</name>
    <dbReference type="NCBI Taxonomy" id="1160509"/>
    <lineage>
        <taxon>Eukaryota</taxon>
        <taxon>Fungi</taxon>
        <taxon>Dikarya</taxon>
        <taxon>Ascomycota</taxon>
        <taxon>Pezizomycotina</taxon>
        <taxon>Pezizomycetes</taxon>
        <taxon>Pezizales</taxon>
        <taxon>Ascobolaceae</taxon>
        <taxon>Ascobolus</taxon>
    </lineage>
</organism>
<gene>
    <name evidence="2" type="ORF">BJ508DRAFT_89079</name>
</gene>
<evidence type="ECO:0000256" key="1">
    <source>
        <dbReference type="SAM" id="MobiDB-lite"/>
    </source>
</evidence>